<feature type="compositionally biased region" description="Polar residues" evidence="1">
    <location>
        <begin position="381"/>
        <end position="391"/>
    </location>
</feature>
<feature type="domain" description="EGF-like" evidence="3">
    <location>
        <begin position="245"/>
        <end position="276"/>
    </location>
</feature>
<accession>A0AAD9VIH8</accession>
<keyword evidence="2" id="KW-0732">Signal</keyword>
<dbReference type="InterPro" id="IPR053255">
    <property type="entry name" value="EGF-like_domain"/>
</dbReference>
<feature type="domain" description="EGF-like" evidence="3">
    <location>
        <begin position="144"/>
        <end position="175"/>
    </location>
</feature>
<gene>
    <name evidence="4" type="ORF">KPH14_007276</name>
</gene>
<feature type="chain" id="PRO_5042143231" description="EGF-like domain-containing protein" evidence="2">
    <location>
        <begin position="22"/>
        <end position="495"/>
    </location>
</feature>
<protein>
    <recommendedName>
        <fullName evidence="3">EGF-like domain-containing protein</fullName>
    </recommendedName>
</protein>
<feature type="domain" description="EGF-like" evidence="3">
    <location>
        <begin position="457"/>
        <end position="492"/>
    </location>
</feature>
<dbReference type="AlphaFoldDB" id="A0AAD9VIH8"/>
<dbReference type="InterPro" id="IPR000742">
    <property type="entry name" value="EGF"/>
</dbReference>
<organism evidence="4 5">
    <name type="scientific">Odynerus spinipes</name>
    <dbReference type="NCBI Taxonomy" id="1348599"/>
    <lineage>
        <taxon>Eukaryota</taxon>
        <taxon>Metazoa</taxon>
        <taxon>Ecdysozoa</taxon>
        <taxon>Arthropoda</taxon>
        <taxon>Hexapoda</taxon>
        <taxon>Insecta</taxon>
        <taxon>Pterygota</taxon>
        <taxon>Neoptera</taxon>
        <taxon>Endopterygota</taxon>
        <taxon>Hymenoptera</taxon>
        <taxon>Apocrita</taxon>
        <taxon>Aculeata</taxon>
        <taxon>Vespoidea</taxon>
        <taxon>Vespidae</taxon>
        <taxon>Eumeninae</taxon>
        <taxon>Odynerus</taxon>
    </lineage>
</organism>
<feature type="domain" description="EGF-like" evidence="3">
    <location>
        <begin position="282"/>
        <end position="315"/>
    </location>
</feature>
<proteinExistence type="predicted"/>
<reference evidence="4" key="2">
    <citation type="journal article" date="2023" name="Commun. Biol.">
        <title>Intrasexual cuticular hydrocarbon dimorphism in a wasp sheds light on hydrocarbon biosynthesis genes in Hymenoptera.</title>
        <authorList>
            <person name="Moris V.C."/>
            <person name="Podsiadlowski L."/>
            <person name="Martin S."/>
            <person name="Oeyen J.P."/>
            <person name="Donath A."/>
            <person name="Petersen M."/>
            <person name="Wilbrandt J."/>
            <person name="Misof B."/>
            <person name="Liedtke D."/>
            <person name="Thamm M."/>
            <person name="Scheiner R."/>
            <person name="Schmitt T."/>
            <person name="Niehuis O."/>
        </authorList>
    </citation>
    <scope>NUCLEOTIDE SEQUENCE</scope>
    <source>
        <strain evidence="4">GBR_01_08_01A</strain>
    </source>
</reference>
<keyword evidence="5" id="KW-1185">Reference proteome</keyword>
<comment type="caution">
    <text evidence="4">The sequence shown here is derived from an EMBL/GenBank/DDBJ whole genome shotgun (WGS) entry which is preliminary data.</text>
</comment>
<feature type="domain" description="EGF-like" evidence="3">
    <location>
        <begin position="112"/>
        <end position="142"/>
    </location>
</feature>
<dbReference type="PANTHER" id="PTHR24047:SF32">
    <property type="entry name" value="FI01909P-RELATED"/>
    <property type="match status" value="1"/>
</dbReference>
<dbReference type="Proteomes" id="UP001258017">
    <property type="component" value="Unassembled WGS sequence"/>
</dbReference>
<evidence type="ECO:0000256" key="2">
    <source>
        <dbReference type="SAM" id="SignalP"/>
    </source>
</evidence>
<feature type="compositionally biased region" description="Basic and acidic residues" evidence="1">
    <location>
        <begin position="399"/>
        <end position="411"/>
    </location>
</feature>
<sequence length="495" mass="53931">MERSLIGAILFASLVVVGTWAIDGVKGVKGGHRPRYPTSANQYGGHNNSALCYKTVPYEHALAQNATGGVPYNTIPVPQDNQGYGQNHGFITILDCCEGYKRNLTSGKCEFHCEQGCYGGECTGPNQCTCQPGWFPENGVCMPVCTQPCQKDAYCFSPNVCTCKLGYDEVNGECRPICPGGCRNGDCIAPHVCRCKPGYVLNDQQECVPVCEGGCPHGECTAPGICTCYNGYVNPPNERESCVPHCEGGCNGGECISPGICNCVQGYMRADNGRCVPDPAQQCRYGCGQHGVCVGHNRCQCDAGFKSEPDTGRCVPDQRSDQPPYVRPDQSPYGRTDQPPYVRPDQSPYGRTEQPLYGRPDQPSYGRTEQPLYGRPDQPSYGRTDQPSYGRTDQPPYGRPDEAPYGRPDQRPADNLYGAVCDLPCMNGDCTGRNQCTCKHGYTFDLQDPTRTRCMPVCHGGCPNGVCTAPNFCICNPGYTKDRSVKGRQRCVPQY</sequence>
<feature type="region of interest" description="Disordered" evidence="1">
    <location>
        <begin position="308"/>
        <end position="411"/>
    </location>
</feature>
<dbReference type="Gene3D" id="2.10.25.10">
    <property type="entry name" value="Laminin"/>
    <property type="match status" value="6"/>
</dbReference>
<name>A0AAD9VIH8_9HYME</name>
<feature type="signal peptide" evidence="2">
    <location>
        <begin position="1"/>
        <end position="21"/>
    </location>
</feature>
<feature type="domain" description="EGF-like" evidence="3">
    <location>
        <begin position="177"/>
        <end position="208"/>
    </location>
</feature>
<evidence type="ECO:0000259" key="3">
    <source>
        <dbReference type="SMART" id="SM00181"/>
    </source>
</evidence>
<reference evidence="4" key="1">
    <citation type="submission" date="2021-08" db="EMBL/GenBank/DDBJ databases">
        <authorList>
            <person name="Misof B."/>
            <person name="Oliver O."/>
            <person name="Podsiadlowski L."/>
            <person name="Donath A."/>
            <person name="Peters R."/>
            <person name="Mayer C."/>
            <person name="Rust J."/>
            <person name="Gunkel S."/>
            <person name="Lesny P."/>
            <person name="Martin S."/>
            <person name="Oeyen J.P."/>
            <person name="Petersen M."/>
            <person name="Panagiotis P."/>
            <person name="Wilbrandt J."/>
            <person name="Tanja T."/>
        </authorList>
    </citation>
    <scope>NUCLEOTIDE SEQUENCE</scope>
    <source>
        <strain evidence="4">GBR_01_08_01A</strain>
        <tissue evidence="4">Thorax + abdomen</tissue>
    </source>
</reference>
<dbReference type="EMBL" id="JAIFRP010004408">
    <property type="protein sequence ID" value="KAK2575913.1"/>
    <property type="molecule type" value="Genomic_DNA"/>
</dbReference>
<feature type="compositionally biased region" description="Basic and acidic residues" evidence="1">
    <location>
        <begin position="308"/>
        <end position="320"/>
    </location>
</feature>
<dbReference type="PANTHER" id="PTHR24047">
    <property type="entry name" value="FI01909P-RELATED"/>
    <property type="match status" value="1"/>
</dbReference>
<dbReference type="SMART" id="SM00181">
    <property type="entry name" value="EGF"/>
    <property type="match status" value="8"/>
</dbReference>
<evidence type="ECO:0000313" key="4">
    <source>
        <dbReference type="EMBL" id="KAK2575913.1"/>
    </source>
</evidence>
<evidence type="ECO:0000313" key="5">
    <source>
        <dbReference type="Proteomes" id="UP001258017"/>
    </source>
</evidence>
<feature type="domain" description="EGF-like" evidence="3">
    <location>
        <begin position="420"/>
        <end position="455"/>
    </location>
</feature>
<feature type="domain" description="EGF-like" evidence="3">
    <location>
        <begin position="210"/>
        <end position="243"/>
    </location>
</feature>
<evidence type="ECO:0000256" key="1">
    <source>
        <dbReference type="SAM" id="MobiDB-lite"/>
    </source>
</evidence>